<feature type="non-terminal residue" evidence="1">
    <location>
        <position position="1"/>
    </location>
</feature>
<evidence type="ECO:0000313" key="1">
    <source>
        <dbReference type="EMBL" id="KAJ8963964.1"/>
    </source>
</evidence>
<protein>
    <submittedName>
        <fullName evidence="1">Uncharacterized protein</fullName>
    </submittedName>
</protein>
<accession>A0ABQ9ISB3</accession>
<sequence length="76" mass="8504">RRFIGGPLHLSVNFEGPPITAGHRGQTLNLCLSFIIPERDSSEWCSCDHREPNFMIFLAIRDSACGKLLLSVVIHI</sequence>
<dbReference type="Proteomes" id="UP001162164">
    <property type="component" value="Unassembled WGS sequence"/>
</dbReference>
<proteinExistence type="predicted"/>
<keyword evidence="2" id="KW-1185">Reference proteome</keyword>
<gene>
    <name evidence="1" type="ORF">NQ317_007573</name>
</gene>
<name>A0ABQ9ISB3_9CUCU</name>
<organism evidence="1 2">
    <name type="scientific">Molorchus minor</name>
    <dbReference type="NCBI Taxonomy" id="1323400"/>
    <lineage>
        <taxon>Eukaryota</taxon>
        <taxon>Metazoa</taxon>
        <taxon>Ecdysozoa</taxon>
        <taxon>Arthropoda</taxon>
        <taxon>Hexapoda</taxon>
        <taxon>Insecta</taxon>
        <taxon>Pterygota</taxon>
        <taxon>Neoptera</taxon>
        <taxon>Endopterygota</taxon>
        <taxon>Coleoptera</taxon>
        <taxon>Polyphaga</taxon>
        <taxon>Cucujiformia</taxon>
        <taxon>Chrysomeloidea</taxon>
        <taxon>Cerambycidae</taxon>
        <taxon>Lamiinae</taxon>
        <taxon>Monochamini</taxon>
        <taxon>Molorchus</taxon>
    </lineage>
</organism>
<evidence type="ECO:0000313" key="2">
    <source>
        <dbReference type="Proteomes" id="UP001162164"/>
    </source>
</evidence>
<dbReference type="EMBL" id="JAPWTJ010002925">
    <property type="protein sequence ID" value="KAJ8963964.1"/>
    <property type="molecule type" value="Genomic_DNA"/>
</dbReference>
<comment type="caution">
    <text evidence="1">The sequence shown here is derived from an EMBL/GenBank/DDBJ whole genome shotgun (WGS) entry which is preliminary data.</text>
</comment>
<reference evidence="1" key="1">
    <citation type="journal article" date="2023" name="Insect Mol. Biol.">
        <title>Genome sequencing provides insights into the evolution of gene families encoding plant cell wall-degrading enzymes in longhorned beetles.</title>
        <authorList>
            <person name="Shin N.R."/>
            <person name="Okamura Y."/>
            <person name="Kirsch R."/>
            <person name="Pauchet Y."/>
        </authorList>
    </citation>
    <scope>NUCLEOTIDE SEQUENCE</scope>
    <source>
        <strain evidence="1">MMC_N1</strain>
    </source>
</reference>